<evidence type="ECO:0000256" key="8">
    <source>
        <dbReference type="ARBA" id="ARBA00023136"/>
    </source>
</evidence>
<evidence type="ECO:0000256" key="3">
    <source>
        <dbReference type="ARBA" id="ARBA00022603"/>
    </source>
</evidence>
<dbReference type="InterPro" id="IPR029063">
    <property type="entry name" value="SAM-dependent_MTases_sf"/>
</dbReference>
<dbReference type="GO" id="GO:0008168">
    <property type="term" value="F:methyltransferase activity"/>
    <property type="evidence" value="ECO:0007669"/>
    <property type="project" value="UniProtKB-UniRule"/>
</dbReference>
<dbReference type="FunFam" id="3.40.50.150:FF:000119">
    <property type="entry name" value="probable pectin methyltransferase QUA2"/>
    <property type="match status" value="1"/>
</dbReference>
<reference evidence="12" key="1">
    <citation type="submission" date="2021-03" db="EMBL/GenBank/DDBJ databases">
        <authorList>
            <consortium name="Genoscope - CEA"/>
            <person name="William W."/>
        </authorList>
    </citation>
    <scope>NUCLEOTIDE SEQUENCE</scope>
    <source>
        <strain evidence="12">Doubled-haploid Pahang</strain>
    </source>
</reference>
<evidence type="ECO:0000256" key="10">
    <source>
        <dbReference type="ARBA" id="ARBA00037847"/>
    </source>
</evidence>
<dbReference type="GO" id="GO:0012505">
    <property type="term" value="C:endomembrane system"/>
    <property type="evidence" value="ECO:0007669"/>
    <property type="project" value="UniProtKB-SubCell"/>
</dbReference>
<dbReference type="SUPFAM" id="SSF53335">
    <property type="entry name" value="S-adenosyl-L-methionine-dependent methyltransferases"/>
    <property type="match status" value="2"/>
</dbReference>
<evidence type="ECO:0000256" key="5">
    <source>
        <dbReference type="ARBA" id="ARBA00022692"/>
    </source>
</evidence>
<dbReference type="InterPro" id="IPR004159">
    <property type="entry name" value="Put_SAM_MeTrfase"/>
</dbReference>
<dbReference type="Gene3D" id="3.40.50.150">
    <property type="entry name" value="Vaccinia Virus protein VP39"/>
    <property type="match status" value="1"/>
</dbReference>
<dbReference type="PANTHER" id="PTHR10108">
    <property type="entry name" value="SAM-DEPENDENT METHYLTRANSFERASE"/>
    <property type="match status" value="1"/>
</dbReference>
<keyword evidence="8 11" id="KW-0472">Membrane</keyword>
<dbReference type="Pfam" id="PF03141">
    <property type="entry name" value="Methyltransf_29"/>
    <property type="match status" value="2"/>
</dbReference>
<dbReference type="EC" id="2.1.1.-" evidence="11"/>
<feature type="transmembrane region" description="Helical" evidence="11">
    <location>
        <begin position="59"/>
        <end position="80"/>
    </location>
</feature>
<gene>
    <name evidence="12" type="ORF">GSMUA_327020.1</name>
</gene>
<name>A0A8D7AV29_MUSAM</name>
<comment type="similarity">
    <text evidence="2 11">Belongs to the methyltransferase superfamily.</text>
</comment>
<keyword evidence="3 11" id="KW-0489">Methyltransferase</keyword>
<dbReference type="AlphaFoldDB" id="A0A8D7AV29"/>
<dbReference type="GO" id="GO:0032259">
    <property type="term" value="P:methylation"/>
    <property type="evidence" value="ECO:0007669"/>
    <property type="project" value="UniProtKB-KW"/>
</dbReference>
<proteinExistence type="inferred from homology"/>
<evidence type="ECO:0000256" key="11">
    <source>
        <dbReference type="RuleBase" id="RU366043"/>
    </source>
</evidence>
<keyword evidence="4 11" id="KW-0808">Transferase</keyword>
<protein>
    <recommendedName>
        <fullName evidence="11">Methyltransferase</fullName>
        <ecNumber evidence="11">2.1.1.-</ecNumber>
    </recommendedName>
</protein>
<keyword evidence="6 11" id="KW-0735">Signal-anchor</keyword>
<evidence type="ECO:0000256" key="1">
    <source>
        <dbReference type="ARBA" id="ARBA00004606"/>
    </source>
</evidence>
<organism evidence="12">
    <name type="scientific">Musa acuminata subsp. malaccensis</name>
    <name type="common">Wild banana</name>
    <name type="synonym">Musa malaccensis</name>
    <dbReference type="NCBI Taxonomy" id="214687"/>
    <lineage>
        <taxon>Eukaryota</taxon>
        <taxon>Viridiplantae</taxon>
        <taxon>Streptophyta</taxon>
        <taxon>Embryophyta</taxon>
        <taxon>Tracheophyta</taxon>
        <taxon>Spermatophyta</taxon>
        <taxon>Magnoliopsida</taxon>
        <taxon>Liliopsida</taxon>
        <taxon>Zingiberales</taxon>
        <taxon>Musaceae</taxon>
        <taxon>Musa</taxon>
    </lineage>
</organism>
<dbReference type="GO" id="GO:0016020">
    <property type="term" value="C:membrane"/>
    <property type="evidence" value="ECO:0007669"/>
    <property type="project" value="UniProtKB-SubCell"/>
</dbReference>
<dbReference type="EMBL" id="HG996476">
    <property type="protein sequence ID" value="CAG1854476.1"/>
    <property type="molecule type" value="Genomic_DNA"/>
</dbReference>
<dbReference type="PANTHER" id="PTHR10108:SF899">
    <property type="entry name" value="PECTIN METHYLTRANSFERASE QUA2-RELATED"/>
    <property type="match status" value="1"/>
</dbReference>
<evidence type="ECO:0000256" key="7">
    <source>
        <dbReference type="ARBA" id="ARBA00022989"/>
    </source>
</evidence>
<evidence type="ECO:0000256" key="4">
    <source>
        <dbReference type="ARBA" id="ARBA00022679"/>
    </source>
</evidence>
<comment type="subcellular location">
    <subcellularLocation>
        <location evidence="10">Endomembrane system</location>
        <topology evidence="10">Single-pass membrane protein</topology>
    </subcellularLocation>
    <subcellularLocation>
        <location evidence="1 11">Membrane</location>
        <topology evidence="1 11">Single-pass type II membrane protein</topology>
    </subcellularLocation>
</comment>
<keyword evidence="5 11" id="KW-0812">Transmembrane</keyword>
<evidence type="ECO:0000256" key="2">
    <source>
        <dbReference type="ARBA" id="ARBA00008361"/>
    </source>
</evidence>
<keyword evidence="7 11" id="KW-1133">Transmembrane helix</keyword>
<evidence type="ECO:0000313" key="12">
    <source>
        <dbReference type="EMBL" id="CAG1854476.1"/>
    </source>
</evidence>
<evidence type="ECO:0000256" key="9">
    <source>
        <dbReference type="ARBA" id="ARBA00023180"/>
    </source>
</evidence>
<sequence length="689" mass="78542">MSRPLYRGFSGGGRGSGGNGHDFFDVSYQAKDLGENGFGHELMSPAGTNRSRQSLIFTFLKLGLVVFIVLSLSSSLYWAISISISSRGNIHHGYRRLQEQVVADLTEIGELSLGIARLKELEFCPPEYENYAPCYNNVSEDFDLVDPLVPIEYERNCVPDAKKGCLILPPRNYRIPLRWPGGRDIIWKENVKITGHEFSSGSLTKRMMVEEEQISFRSGSLMVDGVEDYTHQIAEMIGLPNESNFIESGIRTVLDIGCGFGSFGAHLFSKQLLTMCIANYEASGSQVQLTLERGIPAMIGSFSSRQLPYPYLSFDMLHCARCEIEWEKNDGIFLVEVDRLLRPGGYFVWTSQMNTHRSQREKENQKKWSLIRDFAENLCWDMLSQQDETIVWKKTSRRKCYSSRKAGPAVCGRSHDVESPYYQPLNPCIAGTRSRRWIPIECRTPWPSRARPNSTELDIHGIHLEDFAEDAANWNSVIHNFWSLLSPLIFSDHPKRPGDEDPSPPFNMLRNVLDMNAHFGGFNAALLDAGKSVWVMNVVPTSGPNYLPLIFDRGFIGVQHDWYEPLKPLIFFFICCSLTPGFGNLIDTFFIRCEAFPTYPRTYDMVHADGLLSLETRQKHRCSMLDIFLEIDRILRPEGWVIIRDAAHLVEAARSMTTQLRWDARMVELDSSSDKKLLVCQKPFFRKQQ</sequence>
<evidence type="ECO:0000256" key="6">
    <source>
        <dbReference type="ARBA" id="ARBA00022968"/>
    </source>
</evidence>
<keyword evidence="9 11" id="KW-0325">Glycoprotein</keyword>
<accession>A0A8D7AV29</accession>